<evidence type="ECO:0000256" key="3">
    <source>
        <dbReference type="ARBA" id="ARBA00022768"/>
    </source>
</evidence>
<evidence type="ECO:0000256" key="10">
    <source>
        <dbReference type="ARBA" id="ARBA00064283"/>
    </source>
</evidence>
<evidence type="ECO:0000256" key="11">
    <source>
        <dbReference type="HAMAP-Rule" id="MF_00118"/>
    </source>
</evidence>
<comment type="subcellular location">
    <subcellularLocation>
        <location evidence="11">Cytoplasm</location>
    </subcellularLocation>
</comment>
<name>D2R5P6_PIRSD</name>
<dbReference type="NCBIfam" id="NF009373">
    <property type="entry name" value="PRK12736.1"/>
    <property type="match status" value="1"/>
</dbReference>
<dbReference type="EMBL" id="CP001848">
    <property type="protein sequence ID" value="ADB17228.1"/>
    <property type="molecule type" value="Genomic_DNA"/>
</dbReference>
<dbReference type="CDD" id="cd01884">
    <property type="entry name" value="EF_Tu"/>
    <property type="match status" value="1"/>
</dbReference>
<comment type="subunit">
    <text evidence="10">(Microbial infection) Upon infection by bacteriophage Qbeta, part of the viral RNA-dependent RNA polymerase complex, the other subunits are the viral replicase catalytic subunit (AC P14647), host ribosomal protein S1 and EF-Ts.</text>
</comment>
<feature type="binding site" evidence="11">
    <location>
        <begin position="138"/>
        <end position="141"/>
    </location>
    <ligand>
        <name>GTP</name>
        <dbReference type="ChEBI" id="CHEBI:37565"/>
    </ligand>
</feature>
<keyword evidence="5 11" id="KW-0648">Protein biosynthesis</keyword>
<gene>
    <name evidence="11" type="primary">tuf</name>
    <name evidence="13" type="ordered locus">Psta_2559</name>
</gene>
<dbReference type="GO" id="GO:0005525">
    <property type="term" value="F:GTP binding"/>
    <property type="evidence" value="ECO:0007669"/>
    <property type="project" value="UniProtKB-UniRule"/>
</dbReference>
<dbReference type="NCBIfam" id="TIGR00485">
    <property type="entry name" value="EF-Tu"/>
    <property type="match status" value="1"/>
</dbReference>
<keyword evidence="4 11" id="KW-0378">Hydrolase</keyword>
<dbReference type="NCBIfam" id="TIGR00231">
    <property type="entry name" value="small_GTP"/>
    <property type="match status" value="1"/>
</dbReference>
<feature type="binding site" evidence="11">
    <location>
        <begin position="19"/>
        <end position="26"/>
    </location>
    <ligand>
        <name>GTP</name>
        <dbReference type="ChEBI" id="CHEBI:37565"/>
    </ligand>
</feature>
<dbReference type="SUPFAM" id="SSF52540">
    <property type="entry name" value="P-loop containing nucleoside triphosphate hydrolases"/>
    <property type="match status" value="1"/>
</dbReference>
<comment type="subunit">
    <text evidence="9">Monomer. Heterotetramer composed of two EF-Ts.EF-Tu dimer complexes.</text>
</comment>
<dbReference type="CDD" id="cd03697">
    <property type="entry name" value="EFTU_II"/>
    <property type="match status" value="1"/>
</dbReference>
<dbReference type="CDD" id="cd03707">
    <property type="entry name" value="EFTU_III"/>
    <property type="match status" value="1"/>
</dbReference>
<keyword evidence="2 11" id="KW-0547">Nucleotide-binding</keyword>
<reference evidence="13 14" key="1">
    <citation type="journal article" date="2009" name="Stand. Genomic Sci.">
        <title>Complete genome sequence of Pirellula staleyi type strain (ATCC 27377).</title>
        <authorList>
            <person name="Clum A."/>
            <person name="Tindall B.J."/>
            <person name="Sikorski J."/>
            <person name="Ivanova N."/>
            <person name="Mavrommatis K."/>
            <person name="Lucas S."/>
            <person name="Glavina del Rio T."/>
            <person name="Nolan M."/>
            <person name="Chen F."/>
            <person name="Tice H."/>
            <person name="Pitluck S."/>
            <person name="Cheng J.F."/>
            <person name="Chertkov O."/>
            <person name="Brettin T."/>
            <person name="Han C."/>
            <person name="Detter J.C."/>
            <person name="Kuske C."/>
            <person name="Bruce D."/>
            <person name="Goodwin L."/>
            <person name="Ovchinikova G."/>
            <person name="Pati A."/>
            <person name="Mikhailova N."/>
            <person name="Chen A."/>
            <person name="Palaniappan K."/>
            <person name="Land M."/>
            <person name="Hauser L."/>
            <person name="Chang Y.J."/>
            <person name="Jeffries C.D."/>
            <person name="Chain P."/>
            <person name="Rohde M."/>
            <person name="Goker M."/>
            <person name="Bristow J."/>
            <person name="Eisen J.A."/>
            <person name="Markowitz V."/>
            <person name="Hugenholtz P."/>
            <person name="Kyrpides N.C."/>
            <person name="Klenk H.P."/>
            <person name="Lapidus A."/>
        </authorList>
    </citation>
    <scope>NUCLEOTIDE SEQUENCE [LARGE SCALE GENOMIC DNA]</scope>
    <source>
        <strain evidence="14">ATCC 27377 / DSM 6068 / ICPB 4128</strain>
    </source>
</reference>
<dbReference type="FunFam" id="2.40.30.10:FF:000001">
    <property type="entry name" value="Elongation factor Tu"/>
    <property type="match status" value="1"/>
</dbReference>
<dbReference type="InterPro" id="IPR005225">
    <property type="entry name" value="Small_GTP-bd"/>
</dbReference>
<keyword evidence="3 11" id="KW-0251">Elongation factor</keyword>
<dbReference type="HOGENOM" id="CLU_007265_0_1_0"/>
<comment type="function">
    <text evidence="11">GTP hydrolase that promotes the GTP-dependent binding of aminoacyl-tRNA to the A-site of ribosomes during protein biosynthesis.</text>
</comment>
<dbReference type="NCBIfam" id="NF009372">
    <property type="entry name" value="PRK12735.1"/>
    <property type="match status" value="1"/>
</dbReference>
<keyword evidence="6 11" id="KW-0342">GTP-binding</keyword>
<dbReference type="NCBIfam" id="NF000766">
    <property type="entry name" value="PRK00049.1"/>
    <property type="match status" value="1"/>
</dbReference>
<dbReference type="STRING" id="530564.Psta_2559"/>
<dbReference type="GO" id="GO:0003746">
    <property type="term" value="F:translation elongation factor activity"/>
    <property type="evidence" value="ECO:0007669"/>
    <property type="project" value="UniProtKB-UniRule"/>
</dbReference>
<sequence>MAKDTFVRTKPHCNVGTIGHIDHGKTTTTGALLSVQAAKGLAQFKSYSDIAKGGTVRDASKTVTIAVAHVEYETVNRHYAHIDCPGHADFIKNMITGAAQMDGAILVVSAADGPMPQTKEHVLLARQVDVPAIVVFLNKIDLVDDPELLDLVEIEIRELLSKYGFPGDEIPIVRGSALPAYQNPSDPVASKCISDLLDAVDSYIPQPKREEDKPFLMAVEDVFSIEGRGTVATGRIERGVVKVGDEIAVIGLSKEPQKTIVTGIEMFRKMLDEGRAGDNVGCLLRGMKREDIERGQVLAKAGSITPHMKFEAEVYCLSKEEGGRHTPFFSGYRPQFYFRTTDVTGTANLIGAEMCMPGDNVRVTVELHKPIAMDNGVRFAIREGGKTVGSGVVTKIVE</sequence>
<dbReference type="FunFam" id="3.40.50.300:FF:000003">
    <property type="entry name" value="Elongation factor Tu"/>
    <property type="match status" value="1"/>
</dbReference>
<dbReference type="InterPro" id="IPR004541">
    <property type="entry name" value="Transl_elong_EFTu/EF1A_bac/org"/>
</dbReference>
<keyword evidence="11" id="KW-0479">Metal-binding</keyword>
<dbReference type="PANTHER" id="PTHR43721:SF22">
    <property type="entry name" value="ELONGATION FACTOR TU, MITOCHONDRIAL"/>
    <property type="match status" value="1"/>
</dbReference>
<dbReference type="SUPFAM" id="SSF50465">
    <property type="entry name" value="EF-Tu/eEF-1alpha/eIF2-gamma C-terminal domain"/>
    <property type="match status" value="1"/>
</dbReference>
<evidence type="ECO:0000256" key="8">
    <source>
        <dbReference type="ARBA" id="ARBA00058140"/>
    </source>
</evidence>
<proteinExistence type="inferred from homology"/>
<evidence type="ECO:0000313" key="13">
    <source>
        <dbReference type="EMBL" id="ADB17228.1"/>
    </source>
</evidence>
<dbReference type="KEGG" id="psl:Psta_2559"/>
<comment type="function">
    <text evidence="8">May play an important regulatory role in cell growth and in the bacterial response to nutrient deprivation.</text>
</comment>
<dbReference type="InterPro" id="IPR000795">
    <property type="entry name" value="T_Tr_GTP-bd_dom"/>
</dbReference>
<dbReference type="HAMAP" id="MF_00118_B">
    <property type="entry name" value="EF_Tu_B"/>
    <property type="match status" value="1"/>
</dbReference>
<dbReference type="Pfam" id="PF00009">
    <property type="entry name" value="GTP_EFTU"/>
    <property type="match status" value="1"/>
</dbReference>
<dbReference type="GO" id="GO:0003924">
    <property type="term" value="F:GTPase activity"/>
    <property type="evidence" value="ECO:0007669"/>
    <property type="project" value="UniProtKB-UniRule"/>
</dbReference>
<evidence type="ECO:0000256" key="5">
    <source>
        <dbReference type="ARBA" id="ARBA00022917"/>
    </source>
</evidence>
<accession>D2R5P6</accession>
<comment type="catalytic activity">
    <reaction evidence="11">
        <text>GTP + H2O = GDP + phosphate + H(+)</text>
        <dbReference type="Rhea" id="RHEA:19669"/>
        <dbReference type="ChEBI" id="CHEBI:15377"/>
        <dbReference type="ChEBI" id="CHEBI:15378"/>
        <dbReference type="ChEBI" id="CHEBI:37565"/>
        <dbReference type="ChEBI" id="CHEBI:43474"/>
        <dbReference type="ChEBI" id="CHEBI:58189"/>
        <dbReference type="EC" id="3.6.5.3"/>
    </reaction>
</comment>
<dbReference type="PROSITE" id="PS51722">
    <property type="entry name" value="G_TR_2"/>
    <property type="match status" value="1"/>
</dbReference>
<dbReference type="SUPFAM" id="SSF50447">
    <property type="entry name" value="Translation proteins"/>
    <property type="match status" value="1"/>
</dbReference>
<dbReference type="InterPro" id="IPR033720">
    <property type="entry name" value="EFTU_2"/>
</dbReference>
<feature type="binding site" evidence="11">
    <location>
        <position position="26"/>
    </location>
    <ligand>
        <name>Mg(2+)</name>
        <dbReference type="ChEBI" id="CHEBI:18420"/>
    </ligand>
</feature>
<evidence type="ECO:0000256" key="9">
    <source>
        <dbReference type="ARBA" id="ARBA00063778"/>
    </source>
</evidence>
<dbReference type="PANTHER" id="PTHR43721">
    <property type="entry name" value="ELONGATION FACTOR TU-RELATED"/>
    <property type="match status" value="1"/>
</dbReference>
<dbReference type="OrthoDB" id="9804504at2"/>
<dbReference type="GO" id="GO:0005829">
    <property type="term" value="C:cytosol"/>
    <property type="evidence" value="ECO:0007669"/>
    <property type="project" value="TreeGrafter"/>
</dbReference>
<dbReference type="InterPro" id="IPR009000">
    <property type="entry name" value="Transl_B-barrel_sf"/>
</dbReference>
<protein>
    <recommendedName>
        <fullName evidence="7 11">Elongation factor Tu</fullName>
        <shortName evidence="11">EF-Tu</shortName>
        <ecNumber evidence="11">3.6.5.3</ecNumber>
    </recommendedName>
</protein>
<dbReference type="InterPro" id="IPR004161">
    <property type="entry name" value="EFTu-like_2"/>
</dbReference>
<evidence type="ECO:0000256" key="1">
    <source>
        <dbReference type="ARBA" id="ARBA00007249"/>
    </source>
</evidence>
<dbReference type="InterPro" id="IPR050055">
    <property type="entry name" value="EF-Tu_GTPase"/>
</dbReference>
<dbReference type="InterPro" id="IPR041709">
    <property type="entry name" value="EF-Tu_GTP-bd"/>
</dbReference>
<dbReference type="InterPro" id="IPR004160">
    <property type="entry name" value="Transl_elong_EFTu/EF1A_C"/>
</dbReference>
<comment type="similarity">
    <text evidence="1 11">Belongs to the TRAFAC class translation factor GTPase superfamily. Classic translation factor GTPase family. EF-Tu/EF-1A subfamily.</text>
</comment>
<evidence type="ECO:0000256" key="6">
    <source>
        <dbReference type="ARBA" id="ARBA00023134"/>
    </source>
</evidence>
<keyword evidence="11" id="KW-0963">Cytoplasm</keyword>
<evidence type="ECO:0000256" key="2">
    <source>
        <dbReference type="ARBA" id="ARBA00022741"/>
    </source>
</evidence>
<dbReference type="Gene3D" id="2.40.30.10">
    <property type="entry name" value="Translation factors"/>
    <property type="match status" value="2"/>
</dbReference>
<dbReference type="EC" id="3.6.5.3" evidence="11"/>
<evidence type="ECO:0000313" key="14">
    <source>
        <dbReference type="Proteomes" id="UP000001887"/>
    </source>
</evidence>
<keyword evidence="14" id="KW-1185">Reference proteome</keyword>
<organism evidence="13 14">
    <name type="scientific">Pirellula staleyi (strain ATCC 27377 / DSM 6068 / ICPB 4128)</name>
    <name type="common">Pirella staleyi</name>
    <dbReference type="NCBI Taxonomy" id="530564"/>
    <lineage>
        <taxon>Bacteria</taxon>
        <taxon>Pseudomonadati</taxon>
        <taxon>Planctomycetota</taxon>
        <taxon>Planctomycetia</taxon>
        <taxon>Pirellulales</taxon>
        <taxon>Pirellulaceae</taxon>
        <taxon>Pirellula</taxon>
    </lineage>
</organism>
<dbReference type="Gene3D" id="3.40.50.300">
    <property type="entry name" value="P-loop containing nucleotide triphosphate hydrolases"/>
    <property type="match status" value="1"/>
</dbReference>
<evidence type="ECO:0000256" key="7">
    <source>
        <dbReference type="ARBA" id="ARBA00029554"/>
    </source>
</evidence>
<dbReference type="InterPro" id="IPR009001">
    <property type="entry name" value="Transl_elong_EF1A/Init_IF2_C"/>
</dbReference>
<dbReference type="GO" id="GO:0000287">
    <property type="term" value="F:magnesium ion binding"/>
    <property type="evidence" value="ECO:0007669"/>
    <property type="project" value="UniProtKB-UniRule"/>
</dbReference>
<dbReference type="Pfam" id="PF03144">
    <property type="entry name" value="GTP_EFTU_D2"/>
    <property type="match status" value="1"/>
</dbReference>
<dbReference type="Pfam" id="PF03143">
    <property type="entry name" value="GTP_EFTU_D3"/>
    <property type="match status" value="1"/>
</dbReference>
<feature type="binding site" evidence="11">
    <location>
        <begin position="83"/>
        <end position="87"/>
    </location>
    <ligand>
        <name>GTP</name>
        <dbReference type="ChEBI" id="CHEBI:37565"/>
    </ligand>
</feature>
<dbReference type="Proteomes" id="UP000001887">
    <property type="component" value="Chromosome"/>
</dbReference>
<dbReference type="PRINTS" id="PR00315">
    <property type="entry name" value="ELONGATNFCT"/>
</dbReference>
<dbReference type="AlphaFoldDB" id="D2R5P6"/>
<evidence type="ECO:0000259" key="12">
    <source>
        <dbReference type="PROSITE" id="PS51722"/>
    </source>
</evidence>
<keyword evidence="11" id="KW-0460">Magnesium</keyword>
<evidence type="ECO:0000256" key="4">
    <source>
        <dbReference type="ARBA" id="ARBA00022801"/>
    </source>
</evidence>
<dbReference type="InterPro" id="IPR027417">
    <property type="entry name" value="P-loop_NTPase"/>
</dbReference>
<dbReference type="eggNOG" id="COG0050">
    <property type="taxonomic scope" value="Bacteria"/>
</dbReference>
<feature type="domain" description="Tr-type G" evidence="12">
    <location>
        <begin position="10"/>
        <end position="208"/>
    </location>
</feature>